<dbReference type="RefSeq" id="WP_160551926.1">
    <property type="nucleotide sequence ID" value="NZ_CP047650.1"/>
</dbReference>
<dbReference type="EMBL" id="CP047650">
    <property type="protein sequence ID" value="QHI98409.1"/>
    <property type="molecule type" value="Genomic_DNA"/>
</dbReference>
<organism evidence="1 2">
    <name type="scientific">Xylophilus rhododendri</name>
    <dbReference type="NCBI Taxonomy" id="2697032"/>
    <lineage>
        <taxon>Bacteria</taxon>
        <taxon>Pseudomonadati</taxon>
        <taxon>Pseudomonadota</taxon>
        <taxon>Betaproteobacteria</taxon>
        <taxon>Burkholderiales</taxon>
        <taxon>Xylophilus</taxon>
    </lineage>
</organism>
<accession>A0A857J5P5</accession>
<dbReference type="InterPro" id="IPR036086">
    <property type="entry name" value="ParB/Sulfiredoxin_sf"/>
</dbReference>
<dbReference type="Gene3D" id="1.10.8.10">
    <property type="entry name" value="DNA helicase RuvA subunit, C-terminal domain"/>
    <property type="match status" value="1"/>
</dbReference>
<dbReference type="SUPFAM" id="SSF110849">
    <property type="entry name" value="ParB/Sulfiredoxin"/>
    <property type="match status" value="1"/>
</dbReference>
<dbReference type="Gene3D" id="3.90.1530.10">
    <property type="entry name" value="Conserved hypothetical protein from pyrococcus furiosus pfu- 392566-001, ParB domain"/>
    <property type="match status" value="1"/>
</dbReference>
<dbReference type="Proteomes" id="UP000464787">
    <property type="component" value="Chromosome"/>
</dbReference>
<dbReference type="Pfam" id="PF08857">
    <property type="entry name" value="ParBc_2"/>
    <property type="match status" value="1"/>
</dbReference>
<evidence type="ECO:0000313" key="2">
    <source>
        <dbReference type="Proteomes" id="UP000464787"/>
    </source>
</evidence>
<name>A0A857J5P5_9BURK</name>
<gene>
    <name evidence="1" type="ORF">GT347_10630</name>
</gene>
<dbReference type="KEGG" id="xyk:GT347_10630"/>
<proteinExistence type="predicted"/>
<keyword evidence="2" id="KW-1185">Reference proteome</keyword>
<dbReference type="CDD" id="cd16390">
    <property type="entry name" value="ParB_N_Srx_like"/>
    <property type="match status" value="1"/>
</dbReference>
<reference evidence="1 2" key="1">
    <citation type="submission" date="2020-01" db="EMBL/GenBank/DDBJ databases">
        <title>Genome sequencing of strain KACC 21265.</title>
        <authorList>
            <person name="Heo J."/>
            <person name="Kim S.-J."/>
            <person name="Kim J.-S."/>
            <person name="Hong S.-B."/>
            <person name="Kwon S.-W."/>
        </authorList>
    </citation>
    <scope>NUCLEOTIDE SEQUENCE [LARGE SCALE GENOMIC DNA]</scope>
    <source>
        <strain evidence="1 2">KACC 21265</strain>
    </source>
</reference>
<evidence type="ECO:0008006" key="3">
    <source>
        <dbReference type="Google" id="ProtNLM"/>
    </source>
</evidence>
<protein>
    <recommendedName>
        <fullName evidence="3">ParB-like nuclease</fullName>
    </recommendedName>
</protein>
<dbReference type="AlphaFoldDB" id="A0A857J5P5"/>
<sequence length="658" mass="67988">MSFGDTVSLTVDSTAKTVVLKFLDSHFGLAGAISSAYTVQADGSWLAQGFSAVANSGAPATLTSTLLSAIRLRLHSETNLITGTLEKLPNLKRADGSLLQGEIVASNLGAASLSAVAGTYSFVRQSTGYKADGSVAAPTAVAYGQLKVAADGSVRVCDSTAYSDSCSGGQTGTLAADADQANYPGALVLTLAGSRVGRVVVAARSGATTLSVDAYAGASDGSSTTGTWLLQSAATAAASTALDGEWLCAEPEVLSTGLPSGRTLRHYVTVAGGTLQTDTVDTDISLSANTVNGLFTGTWADTKANARAFVPLSAGTVYYVGNTGSTTATAGAFSGVCHALPAQATVSTYLSAPTTGTAVMTITLADARPTQPAIGYDQVYYKQARYRNTANSSTQYRKEFDDWCEAAGLTDAKSKSVVLGTSKINDSSTFTCSGSSTALDTASMKSAVVGPKGLLYLTDGHHSFTSFWHAPDGGGSTVKIPLVMKGNYSSYTNAAFWRAMRAAKTVWLKNPDGTAITPADLPTQLGIGNGLQDDPYRSLIYFTRDVGYSQPANSTEFLEFYWAEWLKAAPQSIDLSKYTLTDATSYLSAIRAAATDMVGTADTTIIGSSGKTALEMGKLAAFSETEFATLNTATTEAKPGKLAYALAYRASLAAAATK</sequence>
<evidence type="ECO:0000313" key="1">
    <source>
        <dbReference type="EMBL" id="QHI98409.1"/>
    </source>
</evidence>
<dbReference type="InterPro" id="IPR014956">
    <property type="entry name" value="ParBc_2"/>
</dbReference>